<dbReference type="EMBL" id="LVCM01000022">
    <property type="protein sequence ID" value="KYL32826.1"/>
    <property type="molecule type" value="Genomic_DNA"/>
</dbReference>
<gene>
    <name evidence="4" type="ORF">A2I98_16330</name>
    <name evidence="3" type="ORF">D9T18_19290</name>
</gene>
<evidence type="ECO:0000313" key="4">
    <source>
        <dbReference type="EMBL" id="KYL32826.1"/>
    </source>
</evidence>
<dbReference type="PRINTS" id="PR00081">
    <property type="entry name" value="GDHRDH"/>
</dbReference>
<accession>A0AAD0U4A4</accession>
<dbReference type="FunFam" id="3.40.50.720:FF:000084">
    <property type="entry name" value="Short-chain dehydrogenase reductase"/>
    <property type="match status" value="1"/>
</dbReference>
<dbReference type="EC" id="1.1.1.47" evidence="3"/>
<reference evidence="3 6" key="2">
    <citation type="submission" date="2018-10" db="EMBL/GenBank/DDBJ databases">
        <title>Complete Genome Sequence and Transcriptomic Profiles of a Marine Bacterium, Pseudoalteromonas agarivorans Hao 2018.</title>
        <authorList>
            <person name="Hao L."/>
        </authorList>
    </citation>
    <scope>NUCLEOTIDE SEQUENCE [LARGE SCALE GENOMIC DNA]</scope>
    <source>
        <strain evidence="3 6">Hao 2018</strain>
    </source>
</reference>
<dbReference type="PANTHER" id="PTHR42760:SF133">
    <property type="entry name" value="3-OXOACYL-[ACYL-CARRIER-PROTEIN] REDUCTASE"/>
    <property type="match status" value="1"/>
</dbReference>
<evidence type="ECO:0000313" key="3">
    <source>
        <dbReference type="EMBL" id="AYM88821.1"/>
    </source>
</evidence>
<dbReference type="GO" id="GO:0047936">
    <property type="term" value="F:glucose 1-dehydrogenase [NAD(P)+] activity"/>
    <property type="evidence" value="ECO:0007669"/>
    <property type="project" value="UniProtKB-EC"/>
</dbReference>
<dbReference type="AlphaFoldDB" id="A0AAD0U4A4"/>
<evidence type="ECO:0000256" key="1">
    <source>
        <dbReference type="ARBA" id="ARBA00006484"/>
    </source>
</evidence>
<dbReference type="NCBIfam" id="NF005559">
    <property type="entry name" value="PRK07231.1"/>
    <property type="match status" value="1"/>
</dbReference>
<dbReference type="Proteomes" id="UP000075621">
    <property type="component" value="Unassembled WGS sequence"/>
</dbReference>
<evidence type="ECO:0000313" key="6">
    <source>
        <dbReference type="Proteomes" id="UP000279995"/>
    </source>
</evidence>
<dbReference type="RefSeq" id="WP_004586289.1">
    <property type="nucleotide sequence ID" value="NZ_AZIO01000118.1"/>
</dbReference>
<dbReference type="GO" id="GO:0048038">
    <property type="term" value="F:quinone binding"/>
    <property type="evidence" value="ECO:0007669"/>
    <property type="project" value="TreeGrafter"/>
</dbReference>
<name>A0AAD0U4A4_9GAMM</name>
<dbReference type="SUPFAM" id="SSF51735">
    <property type="entry name" value="NAD(P)-binding Rossmann-fold domains"/>
    <property type="match status" value="1"/>
</dbReference>
<comment type="similarity">
    <text evidence="1">Belongs to the short-chain dehydrogenases/reductases (SDR) family.</text>
</comment>
<keyword evidence="2 3" id="KW-0560">Oxidoreductase</keyword>
<dbReference type="Gene3D" id="3.40.50.720">
    <property type="entry name" value="NAD(P)-binding Rossmann-like Domain"/>
    <property type="match status" value="1"/>
</dbReference>
<dbReference type="GO" id="GO:0006633">
    <property type="term" value="P:fatty acid biosynthetic process"/>
    <property type="evidence" value="ECO:0007669"/>
    <property type="project" value="TreeGrafter"/>
</dbReference>
<dbReference type="PANTHER" id="PTHR42760">
    <property type="entry name" value="SHORT-CHAIN DEHYDROGENASES/REDUCTASES FAMILY MEMBER"/>
    <property type="match status" value="1"/>
</dbReference>
<dbReference type="InterPro" id="IPR036291">
    <property type="entry name" value="NAD(P)-bd_dom_sf"/>
</dbReference>
<dbReference type="InterPro" id="IPR002347">
    <property type="entry name" value="SDR_fam"/>
</dbReference>
<evidence type="ECO:0000256" key="2">
    <source>
        <dbReference type="ARBA" id="ARBA00023002"/>
    </source>
</evidence>
<reference evidence="4 5" key="1">
    <citation type="submission" date="2016-03" db="EMBL/GenBank/DDBJ databases">
        <authorList>
            <person name="Zhang H."/>
            <person name="Liu R."/>
            <person name="Wang M."/>
            <person name="Wang H."/>
            <person name="Wang L."/>
            <person name="Song L."/>
        </authorList>
    </citation>
    <scope>NUCLEOTIDE SEQUENCE [LARGE SCALE GENOMIC DNA]</scope>
    <source>
        <strain evidence="4 5">DSM 16098</strain>
    </source>
</reference>
<dbReference type="PRINTS" id="PR00080">
    <property type="entry name" value="SDRFAMILY"/>
</dbReference>
<protein>
    <submittedName>
        <fullName evidence="3 4">Dehydrogenase</fullName>
        <ecNumber evidence="3">1.1.1.47</ecNumber>
    </submittedName>
</protein>
<dbReference type="Proteomes" id="UP000279995">
    <property type="component" value="Chromosome II"/>
</dbReference>
<dbReference type="CDD" id="cd05233">
    <property type="entry name" value="SDR_c"/>
    <property type="match status" value="1"/>
</dbReference>
<evidence type="ECO:0000313" key="5">
    <source>
        <dbReference type="Proteomes" id="UP000075621"/>
    </source>
</evidence>
<dbReference type="Pfam" id="PF13561">
    <property type="entry name" value="adh_short_C2"/>
    <property type="match status" value="1"/>
</dbReference>
<organism evidence="3 6">
    <name type="scientific">Pseudoalteromonas agarivorans</name>
    <dbReference type="NCBI Taxonomy" id="176102"/>
    <lineage>
        <taxon>Bacteria</taxon>
        <taxon>Pseudomonadati</taxon>
        <taxon>Pseudomonadota</taxon>
        <taxon>Gammaproteobacteria</taxon>
        <taxon>Alteromonadales</taxon>
        <taxon>Pseudoalteromonadaceae</taxon>
        <taxon>Pseudoalteromonas</taxon>
    </lineage>
</organism>
<proteinExistence type="inferred from homology"/>
<dbReference type="EMBL" id="CP033066">
    <property type="protein sequence ID" value="AYM88821.1"/>
    <property type="molecule type" value="Genomic_DNA"/>
</dbReference>
<sequence length="251" mass="26536">MKRLNNKVAIVTGAAQGIGAAYAKGLAQQGAKVVLADLADPSAAVAEIIAAGGQAIGCKVDVTNSESLDAMVKQTEAEFGPVEILVNNAAIFAALELKPFWEISEDEWDLVMRVNARGPFQCTKAVLPSMRKLGRGKIINIASGTFLRGAPMFCHYVASKGAVVGQTRALATELANDNILVNCLLVGLTESEGVKNNAQFDKAKNSTLGSRVIKRAMEPEDLLGPIYFLASEDSDFMTGQCINVDGGAINY</sequence>